<dbReference type="Proteomes" id="UP000265663">
    <property type="component" value="Unassembled WGS sequence"/>
</dbReference>
<proteinExistence type="predicted"/>
<evidence type="ECO:0000313" key="2">
    <source>
        <dbReference type="Proteomes" id="UP000265663"/>
    </source>
</evidence>
<keyword evidence="2" id="KW-1185">Reference proteome</keyword>
<dbReference type="AlphaFoldDB" id="A0A3M7M9D0"/>
<gene>
    <name evidence="1" type="ORF">GMOD_00008666</name>
</gene>
<evidence type="ECO:0000313" key="1">
    <source>
        <dbReference type="EMBL" id="RMZ70989.1"/>
    </source>
</evidence>
<reference evidence="1 2" key="1">
    <citation type="journal article" date="2014" name="PLoS ONE">
        <title>De novo Genome Assembly of the Fungal Plant Pathogen Pyrenophora semeniperda.</title>
        <authorList>
            <person name="Soliai M.M."/>
            <person name="Meyer S.E."/>
            <person name="Udall J.A."/>
            <person name="Elzinga D.E."/>
            <person name="Hermansen R.A."/>
            <person name="Bodily P.M."/>
            <person name="Hart A.A."/>
            <person name="Coleman C.E."/>
        </authorList>
    </citation>
    <scope>NUCLEOTIDE SEQUENCE [LARGE SCALE GENOMIC DNA]</scope>
    <source>
        <strain evidence="1 2">CCB06</strain>
        <tissue evidence="1">Mycelium</tissue>
    </source>
</reference>
<name>A0A3M7M9D0_9PLEO</name>
<dbReference type="OrthoDB" id="4137815at2759"/>
<sequence length="377" mass="43031">MVARSPSRLAGLSDRELHLVTCISQGKPRIEQFLIAPSFRLNHHKAVARHLYDASPWIHDALIATAALLTSEYAPDPCPEDQLIGHKRAASAMSTLRSITKTSVSDLPIILVVAISAVTFTLHISGSAFTITQHSLSIIKSVYKTGLDLDCDSEAFITCLIHTDTEECTFRAELPILRFIAQQPEGFVDRYIGISCSLLPYMHDLCVISHTLCHDKQPNLVEIAFALDKIEYAMEQWTPTLPETYATRFLQAEVVSLLGQAKIYRWSLLLMLHRLRHPYGTEMAKGTRLAEAIFDEMRLTIQYTGRTTPFIRVNFMLACFEMEDPIKRQVVLDMMDEVIDFARQLRIRSREQLMAFWRMRDSKDIIHWCDIIPRLPQ</sequence>
<dbReference type="EMBL" id="KE747825">
    <property type="protein sequence ID" value="RMZ70989.1"/>
    <property type="molecule type" value="Genomic_DNA"/>
</dbReference>
<protein>
    <submittedName>
        <fullName evidence="1">Zn(II)2Cys6 transcription factor</fullName>
    </submittedName>
</protein>
<accession>A0A3M7M9D0</accession>
<organism evidence="1 2">
    <name type="scientific">Pyrenophora seminiperda CCB06</name>
    <dbReference type="NCBI Taxonomy" id="1302712"/>
    <lineage>
        <taxon>Eukaryota</taxon>
        <taxon>Fungi</taxon>
        <taxon>Dikarya</taxon>
        <taxon>Ascomycota</taxon>
        <taxon>Pezizomycotina</taxon>
        <taxon>Dothideomycetes</taxon>
        <taxon>Pleosporomycetidae</taxon>
        <taxon>Pleosporales</taxon>
        <taxon>Pleosporineae</taxon>
        <taxon>Pleosporaceae</taxon>
        <taxon>Pyrenophora</taxon>
    </lineage>
</organism>